<keyword evidence="3" id="KW-1185">Reference proteome</keyword>
<protein>
    <submittedName>
        <fullName evidence="2">Uncharacterized protein</fullName>
    </submittedName>
</protein>
<feature type="region of interest" description="Disordered" evidence="1">
    <location>
        <begin position="53"/>
        <end position="85"/>
    </location>
</feature>
<sequence>MNEHEQRSCSTVRSFMFVNVRQHYLQCAPGVLNKHYQKLINCDTRLNLLSQQADASSDAQPAAKDPVKDPNMSNNNGSNQLESGGTHGYVESWGLVRSKAIGLVNAPCPLRTMSISDIVNHSAQCFRAKPKPCSGQRSQPQSVGQEYFRDSA</sequence>
<gene>
    <name evidence="2" type="ORF">HanXRQr2_Chr15g0705901</name>
</gene>
<evidence type="ECO:0000313" key="3">
    <source>
        <dbReference type="Proteomes" id="UP000215914"/>
    </source>
</evidence>
<dbReference type="PANTHER" id="PTHR33494:SF27">
    <property type="entry name" value="ATP-DEPENDENT DNA HELICASE"/>
    <property type="match status" value="1"/>
</dbReference>
<dbReference type="EMBL" id="MNCJ02000330">
    <property type="protein sequence ID" value="KAF5765619.1"/>
    <property type="molecule type" value="Genomic_DNA"/>
</dbReference>
<dbReference type="AlphaFoldDB" id="A0A9K3E3V6"/>
<name>A0A9K3E3V6_HELAN</name>
<feature type="compositionally biased region" description="Low complexity" evidence="1">
    <location>
        <begin position="53"/>
        <end position="64"/>
    </location>
</feature>
<evidence type="ECO:0000256" key="1">
    <source>
        <dbReference type="SAM" id="MobiDB-lite"/>
    </source>
</evidence>
<organism evidence="2 3">
    <name type="scientific">Helianthus annuus</name>
    <name type="common">Common sunflower</name>
    <dbReference type="NCBI Taxonomy" id="4232"/>
    <lineage>
        <taxon>Eukaryota</taxon>
        <taxon>Viridiplantae</taxon>
        <taxon>Streptophyta</taxon>
        <taxon>Embryophyta</taxon>
        <taxon>Tracheophyta</taxon>
        <taxon>Spermatophyta</taxon>
        <taxon>Magnoliopsida</taxon>
        <taxon>eudicotyledons</taxon>
        <taxon>Gunneridae</taxon>
        <taxon>Pentapetalae</taxon>
        <taxon>asterids</taxon>
        <taxon>campanulids</taxon>
        <taxon>Asterales</taxon>
        <taxon>Asteraceae</taxon>
        <taxon>Asteroideae</taxon>
        <taxon>Heliantheae alliance</taxon>
        <taxon>Heliantheae</taxon>
        <taxon>Helianthus</taxon>
    </lineage>
</organism>
<accession>A0A9K3E3V6</accession>
<feature type="region of interest" description="Disordered" evidence="1">
    <location>
        <begin position="128"/>
        <end position="152"/>
    </location>
</feature>
<feature type="compositionally biased region" description="Polar residues" evidence="1">
    <location>
        <begin position="71"/>
        <end position="83"/>
    </location>
</feature>
<proteinExistence type="predicted"/>
<comment type="caution">
    <text evidence="2">The sequence shown here is derived from an EMBL/GenBank/DDBJ whole genome shotgun (WGS) entry which is preliminary data.</text>
</comment>
<dbReference type="Proteomes" id="UP000215914">
    <property type="component" value="Unassembled WGS sequence"/>
</dbReference>
<reference evidence="2" key="1">
    <citation type="journal article" date="2017" name="Nature">
        <title>The sunflower genome provides insights into oil metabolism, flowering and Asterid evolution.</title>
        <authorList>
            <person name="Badouin H."/>
            <person name="Gouzy J."/>
            <person name="Grassa C.J."/>
            <person name="Murat F."/>
            <person name="Staton S.E."/>
            <person name="Cottret L."/>
            <person name="Lelandais-Briere C."/>
            <person name="Owens G.L."/>
            <person name="Carrere S."/>
            <person name="Mayjonade B."/>
            <person name="Legrand L."/>
            <person name="Gill N."/>
            <person name="Kane N.C."/>
            <person name="Bowers J.E."/>
            <person name="Hubner S."/>
            <person name="Bellec A."/>
            <person name="Berard A."/>
            <person name="Berges H."/>
            <person name="Blanchet N."/>
            <person name="Boniface M.C."/>
            <person name="Brunel D."/>
            <person name="Catrice O."/>
            <person name="Chaidir N."/>
            <person name="Claudel C."/>
            <person name="Donnadieu C."/>
            <person name="Faraut T."/>
            <person name="Fievet G."/>
            <person name="Helmstetter N."/>
            <person name="King M."/>
            <person name="Knapp S.J."/>
            <person name="Lai Z."/>
            <person name="Le Paslier M.C."/>
            <person name="Lippi Y."/>
            <person name="Lorenzon L."/>
            <person name="Mandel J.R."/>
            <person name="Marage G."/>
            <person name="Marchand G."/>
            <person name="Marquand E."/>
            <person name="Bret-Mestries E."/>
            <person name="Morien E."/>
            <person name="Nambeesan S."/>
            <person name="Nguyen T."/>
            <person name="Pegot-Espagnet P."/>
            <person name="Pouilly N."/>
            <person name="Raftis F."/>
            <person name="Sallet E."/>
            <person name="Schiex T."/>
            <person name="Thomas J."/>
            <person name="Vandecasteele C."/>
            <person name="Vares D."/>
            <person name="Vear F."/>
            <person name="Vautrin S."/>
            <person name="Crespi M."/>
            <person name="Mangin B."/>
            <person name="Burke J.M."/>
            <person name="Salse J."/>
            <person name="Munos S."/>
            <person name="Vincourt P."/>
            <person name="Rieseberg L.H."/>
            <person name="Langlade N.B."/>
        </authorList>
    </citation>
    <scope>NUCLEOTIDE SEQUENCE</scope>
    <source>
        <tissue evidence="2">Leaves</tissue>
    </source>
</reference>
<dbReference type="Gramene" id="mRNA:HanXRQr2_Chr15g0705901">
    <property type="protein sequence ID" value="mRNA:HanXRQr2_Chr15g0705901"/>
    <property type="gene ID" value="HanXRQr2_Chr15g0705901"/>
</dbReference>
<feature type="compositionally biased region" description="Polar residues" evidence="1">
    <location>
        <begin position="135"/>
        <end position="144"/>
    </location>
</feature>
<evidence type="ECO:0000313" key="2">
    <source>
        <dbReference type="EMBL" id="KAF5765619.1"/>
    </source>
</evidence>
<dbReference type="PANTHER" id="PTHR33494">
    <property type="entry name" value="OS02G0793800 PROTEIN"/>
    <property type="match status" value="1"/>
</dbReference>
<reference evidence="2" key="2">
    <citation type="submission" date="2020-06" db="EMBL/GenBank/DDBJ databases">
        <title>Helianthus annuus Genome sequencing and assembly Release 2.</title>
        <authorList>
            <person name="Gouzy J."/>
            <person name="Langlade N."/>
            <person name="Munos S."/>
        </authorList>
    </citation>
    <scope>NUCLEOTIDE SEQUENCE</scope>
    <source>
        <tissue evidence="2">Leaves</tissue>
    </source>
</reference>